<gene>
    <name evidence="3" type="ORF">CX802_09065</name>
</gene>
<dbReference type="EMBL" id="AABTCC010000043">
    <property type="protein sequence ID" value="EAI8859972.1"/>
    <property type="molecule type" value="Genomic_DNA"/>
</dbReference>
<proteinExistence type="predicted"/>
<keyword evidence="2" id="KW-0812">Transmembrane</keyword>
<evidence type="ECO:0000256" key="1">
    <source>
        <dbReference type="SAM" id="Coils"/>
    </source>
</evidence>
<keyword evidence="1" id="KW-0175">Coiled coil</keyword>
<dbReference type="AlphaFoldDB" id="A0A825BIN2"/>
<evidence type="ECO:0000256" key="2">
    <source>
        <dbReference type="SAM" id="Phobius"/>
    </source>
</evidence>
<accession>A0A825BIN2</accession>
<protein>
    <submittedName>
        <fullName evidence="3">Uncharacterized protein</fullName>
    </submittedName>
</protein>
<keyword evidence="4" id="KW-1185">Reference proteome</keyword>
<comment type="caution">
    <text evidence="3">The sequence shown here is derived from an EMBL/GenBank/DDBJ whole genome shotgun (WGS) entry which is preliminary data.</text>
</comment>
<sequence length="121" mass="13808">MNYIYIILAVIAAAFLVYFNTAINNLKLENASLTSSLNSAVYANQDYKETIESLSSDYQKGLEVLANLKQEKQKEIRYVTQVKERIIKDNNSTCIDAINAIYARLHEQRDSNKQAIRDAKN</sequence>
<keyword evidence="2" id="KW-0472">Membrane</keyword>
<evidence type="ECO:0000313" key="3">
    <source>
        <dbReference type="EMBL" id="EAI8859972.1"/>
    </source>
</evidence>
<feature type="coiled-coil region" evidence="1">
    <location>
        <begin position="51"/>
        <end position="85"/>
    </location>
</feature>
<evidence type="ECO:0000313" key="4">
    <source>
        <dbReference type="Proteomes" id="UP000535509"/>
    </source>
</evidence>
<feature type="transmembrane region" description="Helical" evidence="2">
    <location>
        <begin position="6"/>
        <end position="23"/>
    </location>
</feature>
<reference evidence="3 4" key="1">
    <citation type="submission" date="2018-06" db="EMBL/GenBank/DDBJ databases">
        <authorList>
            <consortium name="PulseNet: The National Subtyping Network for Foodborne Disease Surveillance"/>
            <person name="Tarr C.L."/>
            <person name="Trees E."/>
            <person name="Katz L.S."/>
            <person name="Carleton-Romer H.A."/>
            <person name="Stroika S."/>
            <person name="Kucerova Z."/>
            <person name="Roache K.F."/>
            <person name="Sabol A.L."/>
            <person name="Besser J."/>
            <person name="Gerner-Smidt P."/>
        </authorList>
    </citation>
    <scope>NUCLEOTIDE SEQUENCE [LARGE SCALE GENOMIC DNA]</scope>
    <source>
        <strain evidence="3 4">PNUSAC001503</strain>
    </source>
</reference>
<keyword evidence="2" id="KW-1133">Transmembrane helix</keyword>
<organism evidence="3 4">
    <name type="scientific">Campylobacter fetus</name>
    <dbReference type="NCBI Taxonomy" id="196"/>
    <lineage>
        <taxon>Bacteria</taxon>
        <taxon>Pseudomonadati</taxon>
        <taxon>Campylobacterota</taxon>
        <taxon>Epsilonproteobacteria</taxon>
        <taxon>Campylobacterales</taxon>
        <taxon>Campylobacteraceae</taxon>
        <taxon>Campylobacter</taxon>
    </lineage>
</organism>
<dbReference type="RefSeq" id="WP_035171418.1">
    <property type="nucleotide sequence ID" value="NZ_CP059437.1"/>
</dbReference>
<dbReference type="Proteomes" id="UP000535509">
    <property type="component" value="Unassembled WGS sequence"/>
</dbReference>
<name>A0A825BIN2_CAMFE</name>